<protein>
    <submittedName>
        <fullName evidence="2">Uncharacterized protein</fullName>
    </submittedName>
</protein>
<organism evidence="2 3">
    <name type="scientific">Sphaerisporangium album</name>
    <dbReference type="NCBI Taxonomy" id="509200"/>
    <lineage>
        <taxon>Bacteria</taxon>
        <taxon>Bacillati</taxon>
        <taxon>Actinomycetota</taxon>
        <taxon>Actinomycetes</taxon>
        <taxon>Streptosporangiales</taxon>
        <taxon>Streptosporangiaceae</taxon>
        <taxon>Sphaerisporangium</taxon>
    </lineage>
</organism>
<dbReference type="Proteomes" id="UP000253094">
    <property type="component" value="Unassembled WGS sequence"/>
</dbReference>
<evidence type="ECO:0000313" key="2">
    <source>
        <dbReference type="EMBL" id="RCG31565.1"/>
    </source>
</evidence>
<reference evidence="2 3" key="1">
    <citation type="submission" date="2018-06" db="EMBL/GenBank/DDBJ databases">
        <title>Sphaerisporangium craniellae sp. nov., isolated from a marine sponge in the South China Sea.</title>
        <authorList>
            <person name="Li L."/>
        </authorList>
    </citation>
    <scope>NUCLEOTIDE SEQUENCE [LARGE SCALE GENOMIC DNA]</scope>
    <source>
        <strain evidence="2 3">CCTCC AA 208026</strain>
    </source>
</reference>
<dbReference type="RefSeq" id="WP_114028135.1">
    <property type="nucleotide sequence ID" value="NZ_QOIL01000004.1"/>
</dbReference>
<dbReference type="EMBL" id="QOIL01000004">
    <property type="protein sequence ID" value="RCG31565.1"/>
    <property type="molecule type" value="Genomic_DNA"/>
</dbReference>
<dbReference type="OrthoDB" id="3480296at2"/>
<accession>A0A367FPL9</accession>
<keyword evidence="3" id="KW-1185">Reference proteome</keyword>
<evidence type="ECO:0000256" key="1">
    <source>
        <dbReference type="SAM" id="MobiDB-lite"/>
    </source>
</evidence>
<feature type="region of interest" description="Disordered" evidence="1">
    <location>
        <begin position="126"/>
        <end position="147"/>
    </location>
</feature>
<comment type="caution">
    <text evidence="2">The sequence shown here is derived from an EMBL/GenBank/DDBJ whole genome shotgun (WGS) entry which is preliminary data.</text>
</comment>
<proteinExistence type="predicted"/>
<gene>
    <name evidence="2" type="ORF">DQ384_08300</name>
</gene>
<name>A0A367FPL9_9ACTN</name>
<evidence type="ECO:0000313" key="3">
    <source>
        <dbReference type="Proteomes" id="UP000253094"/>
    </source>
</evidence>
<dbReference type="AlphaFoldDB" id="A0A367FPL9"/>
<sequence length="147" mass="16446">MAFVLAVKPNGPWLITKNGSWLVTSTQQGALPLSFNTAVGLLPLLERPRETVEAEVEALRTEDTPDFAQVVRVVVEMELTALAPYWVPLAVDWIRVEEVPVFEGLLVALQQYRHISQRTRHQAKRLLKASRDAMASTDPRPRTPPPA</sequence>